<evidence type="ECO:0000313" key="12">
    <source>
        <dbReference type="EMBL" id="TXG76048.1"/>
    </source>
</evidence>
<dbReference type="InterPro" id="IPR001460">
    <property type="entry name" value="PCN-bd_Tpept"/>
</dbReference>
<evidence type="ECO:0000256" key="9">
    <source>
        <dbReference type="SAM" id="Phobius"/>
    </source>
</evidence>
<dbReference type="PANTHER" id="PTHR30627:SF6">
    <property type="entry name" value="BETA-LACTAMASE YBXI-RELATED"/>
    <property type="match status" value="1"/>
</dbReference>
<keyword evidence="8" id="KW-0046">Antibiotic resistance</keyword>
<evidence type="ECO:0000256" key="4">
    <source>
        <dbReference type="ARBA" id="ARBA00012865"/>
    </source>
</evidence>
<dbReference type="GO" id="GO:0008800">
    <property type="term" value="F:beta-lactamase activity"/>
    <property type="evidence" value="ECO:0007669"/>
    <property type="project" value="UniProtKB-EC"/>
</dbReference>
<dbReference type="Pfam" id="PF00905">
    <property type="entry name" value="Transpeptidase"/>
    <property type="match status" value="1"/>
</dbReference>
<evidence type="ECO:0000256" key="3">
    <source>
        <dbReference type="ARBA" id="ARBA00007898"/>
    </source>
</evidence>
<dbReference type="EC" id="3.5.2.6" evidence="4"/>
<comment type="similarity">
    <text evidence="3">Belongs to the class-D beta-lactamase family.</text>
</comment>
<comment type="caution">
    <text evidence="12">The sequence shown here is derived from an EMBL/GenBank/DDBJ whole genome shotgun (WGS) entry which is preliminary data.</text>
</comment>
<evidence type="ECO:0000256" key="5">
    <source>
        <dbReference type="ARBA" id="ARBA00022729"/>
    </source>
</evidence>
<dbReference type="Proteomes" id="UP000321026">
    <property type="component" value="Unassembled WGS sequence"/>
</dbReference>
<dbReference type="AlphaFoldDB" id="A0A5C7J445"/>
<keyword evidence="6" id="KW-0378">Hydrolase</keyword>
<evidence type="ECO:0000259" key="11">
    <source>
        <dbReference type="Pfam" id="PF03717"/>
    </source>
</evidence>
<organism evidence="12 13">
    <name type="scientific">Candidatus Dojkabacteria bacterium</name>
    <dbReference type="NCBI Taxonomy" id="2099670"/>
    <lineage>
        <taxon>Bacteria</taxon>
        <taxon>Candidatus Dojkabacteria</taxon>
    </lineage>
</organism>
<dbReference type="SUPFAM" id="SSF56519">
    <property type="entry name" value="Penicillin binding protein dimerisation domain"/>
    <property type="match status" value="1"/>
</dbReference>
<name>A0A5C7J445_9BACT</name>
<dbReference type="SUPFAM" id="SSF56601">
    <property type="entry name" value="beta-lactamase/transpeptidase-like"/>
    <property type="match status" value="1"/>
</dbReference>
<keyword evidence="5" id="KW-0732">Signal</keyword>
<dbReference type="InterPro" id="IPR036138">
    <property type="entry name" value="PBP_dimer_sf"/>
</dbReference>
<evidence type="ECO:0000256" key="7">
    <source>
        <dbReference type="ARBA" id="ARBA00023136"/>
    </source>
</evidence>
<comment type="catalytic activity">
    <reaction evidence="1">
        <text>a beta-lactam + H2O = a substituted beta-amino acid</text>
        <dbReference type="Rhea" id="RHEA:20401"/>
        <dbReference type="ChEBI" id="CHEBI:15377"/>
        <dbReference type="ChEBI" id="CHEBI:35627"/>
        <dbReference type="ChEBI" id="CHEBI:140347"/>
        <dbReference type="EC" id="3.5.2.6"/>
    </reaction>
</comment>
<accession>A0A5C7J445</accession>
<dbReference type="Pfam" id="PF03717">
    <property type="entry name" value="PBP_dimer"/>
    <property type="match status" value="1"/>
</dbReference>
<evidence type="ECO:0000256" key="6">
    <source>
        <dbReference type="ARBA" id="ARBA00022801"/>
    </source>
</evidence>
<feature type="domain" description="Penicillin-binding protein transpeptidase" evidence="10">
    <location>
        <begin position="237"/>
        <end position="546"/>
    </location>
</feature>
<dbReference type="GO" id="GO:0005886">
    <property type="term" value="C:plasma membrane"/>
    <property type="evidence" value="ECO:0007669"/>
    <property type="project" value="TreeGrafter"/>
</dbReference>
<comment type="subcellular location">
    <subcellularLocation>
        <location evidence="2">Membrane</location>
    </subcellularLocation>
</comment>
<proteinExistence type="inferred from homology"/>
<evidence type="ECO:0000313" key="13">
    <source>
        <dbReference type="Proteomes" id="UP000321026"/>
    </source>
</evidence>
<reference evidence="12 13" key="1">
    <citation type="submission" date="2018-09" db="EMBL/GenBank/DDBJ databases">
        <title>Metagenome Assembled Genomes from an Advanced Water Purification Facility.</title>
        <authorList>
            <person name="Stamps B.W."/>
            <person name="Spear J.R."/>
        </authorList>
    </citation>
    <scope>NUCLEOTIDE SEQUENCE [LARGE SCALE GENOMIC DNA]</scope>
    <source>
        <strain evidence="12">Bin_63_2</strain>
    </source>
</reference>
<dbReference type="InterPro" id="IPR005311">
    <property type="entry name" value="PBP_dimer"/>
</dbReference>
<dbReference type="EMBL" id="SSDS01000086">
    <property type="protein sequence ID" value="TXG76048.1"/>
    <property type="molecule type" value="Genomic_DNA"/>
</dbReference>
<keyword evidence="7 9" id="KW-0472">Membrane</keyword>
<dbReference type="GO" id="GO:0046677">
    <property type="term" value="P:response to antibiotic"/>
    <property type="evidence" value="ECO:0007669"/>
    <property type="project" value="UniProtKB-KW"/>
</dbReference>
<protein>
    <recommendedName>
        <fullName evidence="4">beta-lactamase</fullName>
        <ecNumber evidence="4">3.5.2.6</ecNumber>
    </recommendedName>
</protein>
<dbReference type="Gene3D" id="3.40.710.10">
    <property type="entry name" value="DD-peptidase/beta-lactamase superfamily"/>
    <property type="match status" value="1"/>
</dbReference>
<dbReference type="Gene3D" id="3.90.1310.10">
    <property type="entry name" value="Penicillin-binding protein 2a (Domain 2)"/>
    <property type="match status" value="1"/>
</dbReference>
<keyword evidence="9" id="KW-0812">Transmembrane</keyword>
<evidence type="ECO:0000256" key="2">
    <source>
        <dbReference type="ARBA" id="ARBA00004370"/>
    </source>
</evidence>
<dbReference type="GO" id="GO:0008658">
    <property type="term" value="F:penicillin binding"/>
    <property type="evidence" value="ECO:0007669"/>
    <property type="project" value="InterPro"/>
</dbReference>
<dbReference type="InterPro" id="IPR012338">
    <property type="entry name" value="Beta-lactam/transpept-like"/>
</dbReference>
<evidence type="ECO:0000256" key="1">
    <source>
        <dbReference type="ARBA" id="ARBA00001526"/>
    </source>
</evidence>
<sequence>MPRSFKRSFILFSSLIAIAMVIFLYISYLQLWQYSFFKKKSIINCTRYQSVEGLRGIITDCAGRVIAMTQPVFQFFWKKHPKKCSPEDLELISFLEELRNKPLYIEELYKKNQDSEFLLLNNLSFQELSLFVEKFPYQQRIKIHQILERYYPQKNLFAHLIGYLGQDQQEGMFGLEKIYNEKLIGKKGLSENTVNAKGAVLQKEILVSPESGKKIETTLNLDIQKMLFDIFPKEESGCGIVIDAEDGALKALCSFPTFDPHIFLHQLSKEEWDKVTTNNALLNRAFQAQYPPGSLYKLIIALLLLEEKIITPHTKWFCNGHIRFKERDYHCNKKYGHGIVAIEESLAESCNIPFYTAAIEGLSIDLIHKHASGFFGLGKKTGLFFSESKGTIPNKQWKKKKYGLPWFQGETLSVCIGQGATTTTPIQLAQIIMGIMKGYIIPPYIIKEEKKEKIILPYKKENLLVIQNSMRLGALKGSSKVLRKLKNWTIHAKTGTAQVIALKNGKQEETEKKKQHHGLFACLAQYKNQKPFILVLVIEHNSSSRFTAQTALKFFQELEKWYNLNSFF</sequence>
<feature type="domain" description="Penicillin-binding protein dimerisation" evidence="11">
    <location>
        <begin position="52"/>
        <end position="203"/>
    </location>
</feature>
<feature type="transmembrane region" description="Helical" evidence="9">
    <location>
        <begin position="9"/>
        <end position="32"/>
    </location>
</feature>
<keyword evidence="9" id="KW-1133">Transmembrane helix</keyword>
<dbReference type="InterPro" id="IPR050515">
    <property type="entry name" value="Beta-lactam/transpept"/>
</dbReference>
<evidence type="ECO:0000259" key="10">
    <source>
        <dbReference type="Pfam" id="PF00905"/>
    </source>
</evidence>
<gene>
    <name evidence="12" type="ORF">E6Q11_05560</name>
</gene>
<dbReference type="PANTHER" id="PTHR30627">
    <property type="entry name" value="PEPTIDOGLYCAN D,D-TRANSPEPTIDASE"/>
    <property type="match status" value="1"/>
</dbReference>
<evidence type="ECO:0000256" key="8">
    <source>
        <dbReference type="ARBA" id="ARBA00023251"/>
    </source>
</evidence>
<dbReference type="GO" id="GO:0071555">
    <property type="term" value="P:cell wall organization"/>
    <property type="evidence" value="ECO:0007669"/>
    <property type="project" value="TreeGrafter"/>
</dbReference>